<protein>
    <submittedName>
        <fullName evidence="4">TetR family transcriptional regulator</fullName>
    </submittedName>
</protein>
<dbReference type="Pfam" id="PF00440">
    <property type="entry name" value="TetR_N"/>
    <property type="match status" value="1"/>
</dbReference>
<dbReference type="PANTHER" id="PTHR43479">
    <property type="entry name" value="ACREF/ENVCD OPERON REPRESSOR-RELATED"/>
    <property type="match status" value="1"/>
</dbReference>
<sequence length="233" mass="27338">MELLKNHTRLKKRKTLETLFVFKVSDLFLPLLMRENILHTATQLFLNLGFKSVTMDDLAQEMGISKKTIYTHFSNKGQLVEACTMQLFGKISNGIDAICTLDKNPIEELYDIKRFVMEHLNDEAASPEYQLQKYYPEVHRNLKEKQFHMMQTCIKDNVERGIQQGIYRANLNVEFVVRIYFTGVTSIKDSRLFPNHLFTMRSLMENYLEYHLRGIVTPEGRKILNNIINSNHE</sequence>
<proteinExistence type="predicted"/>
<comment type="caution">
    <text evidence="4">The sequence shown here is derived from an EMBL/GenBank/DDBJ whole genome shotgun (WGS) entry which is preliminary data.</text>
</comment>
<accession>A0A0P7A5W0</accession>
<evidence type="ECO:0000256" key="1">
    <source>
        <dbReference type="ARBA" id="ARBA00023125"/>
    </source>
</evidence>
<keyword evidence="1 2" id="KW-0238">DNA-binding</keyword>
<dbReference type="PANTHER" id="PTHR43479:SF11">
    <property type="entry name" value="ACREF_ENVCD OPERON REPRESSOR-RELATED"/>
    <property type="match status" value="1"/>
</dbReference>
<reference evidence="4 5" key="1">
    <citation type="submission" date="2015-09" db="EMBL/GenBank/DDBJ databases">
        <title>Genome sequence of the marine flavobacterium Croceitalea dokdonensis DOKDO 023 that contains proton- and sodium-pumping rhodopsins.</title>
        <authorList>
            <person name="Kwon S.-K."/>
            <person name="Lee H.K."/>
            <person name="Kwak M.-J."/>
            <person name="Kim J.F."/>
        </authorList>
    </citation>
    <scope>NUCLEOTIDE SEQUENCE [LARGE SCALE GENOMIC DNA]</scope>
    <source>
        <strain evidence="4 5">DOKDO 023</strain>
    </source>
</reference>
<dbReference type="SUPFAM" id="SSF46689">
    <property type="entry name" value="Homeodomain-like"/>
    <property type="match status" value="1"/>
</dbReference>
<dbReference type="STRING" id="1300341.I595_1657"/>
<evidence type="ECO:0000259" key="3">
    <source>
        <dbReference type="PROSITE" id="PS50977"/>
    </source>
</evidence>
<dbReference type="InterPro" id="IPR050624">
    <property type="entry name" value="HTH-type_Tx_Regulator"/>
</dbReference>
<dbReference type="Gene3D" id="1.10.357.10">
    <property type="entry name" value="Tetracycline Repressor, domain 2"/>
    <property type="match status" value="1"/>
</dbReference>
<dbReference type="InterPro" id="IPR036271">
    <property type="entry name" value="Tet_transcr_reg_TetR-rel_C_sf"/>
</dbReference>
<dbReference type="Proteomes" id="UP000050280">
    <property type="component" value="Unassembled WGS sequence"/>
</dbReference>
<dbReference type="PRINTS" id="PR00455">
    <property type="entry name" value="HTHTETR"/>
</dbReference>
<gene>
    <name evidence="4" type="ORF">I595_1657</name>
</gene>
<organism evidence="4 5">
    <name type="scientific">Croceitalea dokdonensis DOKDO 023</name>
    <dbReference type="NCBI Taxonomy" id="1300341"/>
    <lineage>
        <taxon>Bacteria</taxon>
        <taxon>Pseudomonadati</taxon>
        <taxon>Bacteroidota</taxon>
        <taxon>Flavobacteriia</taxon>
        <taxon>Flavobacteriales</taxon>
        <taxon>Flavobacteriaceae</taxon>
        <taxon>Croceitalea</taxon>
    </lineage>
</organism>
<dbReference type="SUPFAM" id="SSF48498">
    <property type="entry name" value="Tetracyclin repressor-like, C-terminal domain"/>
    <property type="match status" value="1"/>
</dbReference>
<evidence type="ECO:0000313" key="4">
    <source>
        <dbReference type="EMBL" id="KPM32009.1"/>
    </source>
</evidence>
<dbReference type="EMBL" id="LDJX01000003">
    <property type="protein sequence ID" value="KPM32009.1"/>
    <property type="molecule type" value="Genomic_DNA"/>
</dbReference>
<keyword evidence="5" id="KW-1185">Reference proteome</keyword>
<evidence type="ECO:0000256" key="2">
    <source>
        <dbReference type="PROSITE-ProRule" id="PRU00335"/>
    </source>
</evidence>
<dbReference type="PATRIC" id="fig|1300341.3.peg.1845"/>
<feature type="domain" description="HTH tetR-type" evidence="3">
    <location>
        <begin position="31"/>
        <end position="91"/>
    </location>
</feature>
<dbReference type="AlphaFoldDB" id="A0A0P7A5W0"/>
<name>A0A0P7A5W0_9FLAO</name>
<dbReference type="InterPro" id="IPR009057">
    <property type="entry name" value="Homeodomain-like_sf"/>
</dbReference>
<feature type="DNA-binding region" description="H-T-H motif" evidence="2">
    <location>
        <begin position="54"/>
        <end position="73"/>
    </location>
</feature>
<dbReference type="InterPro" id="IPR001647">
    <property type="entry name" value="HTH_TetR"/>
</dbReference>
<dbReference type="PROSITE" id="PS50977">
    <property type="entry name" value="HTH_TETR_2"/>
    <property type="match status" value="1"/>
</dbReference>
<dbReference type="Gene3D" id="1.10.10.60">
    <property type="entry name" value="Homeodomain-like"/>
    <property type="match status" value="1"/>
</dbReference>
<dbReference type="GO" id="GO:0003677">
    <property type="term" value="F:DNA binding"/>
    <property type="evidence" value="ECO:0007669"/>
    <property type="project" value="UniProtKB-UniRule"/>
</dbReference>
<evidence type="ECO:0000313" key="5">
    <source>
        <dbReference type="Proteomes" id="UP000050280"/>
    </source>
</evidence>